<evidence type="ECO:0000256" key="1">
    <source>
        <dbReference type="SAM" id="Phobius"/>
    </source>
</evidence>
<dbReference type="Pfam" id="PF02225">
    <property type="entry name" value="PA"/>
    <property type="match status" value="1"/>
</dbReference>
<dbReference type="Pfam" id="PF04258">
    <property type="entry name" value="Peptidase_A22B"/>
    <property type="match status" value="1"/>
</dbReference>
<keyword evidence="1" id="KW-0472">Membrane</keyword>
<organism evidence="3 4">
    <name type="scientific">Tegillarca granosa</name>
    <name type="common">Malaysian cockle</name>
    <name type="synonym">Anadara granosa</name>
    <dbReference type="NCBI Taxonomy" id="220873"/>
    <lineage>
        <taxon>Eukaryota</taxon>
        <taxon>Metazoa</taxon>
        <taxon>Spiralia</taxon>
        <taxon>Lophotrochozoa</taxon>
        <taxon>Mollusca</taxon>
        <taxon>Bivalvia</taxon>
        <taxon>Autobranchia</taxon>
        <taxon>Pteriomorphia</taxon>
        <taxon>Arcoida</taxon>
        <taxon>Arcoidea</taxon>
        <taxon>Arcidae</taxon>
        <taxon>Tegillarca</taxon>
    </lineage>
</organism>
<comment type="caution">
    <text evidence="3">The sequence shown here is derived from an EMBL/GenBank/DDBJ whole genome shotgun (WGS) entry which is preliminary data.</text>
</comment>
<keyword evidence="4" id="KW-1185">Reference proteome</keyword>
<dbReference type="PANTHER" id="PTHR12174">
    <property type="entry name" value="SIGNAL PEPTIDE PEPTIDASE"/>
    <property type="match status" value="1"/>
</dbReference>
<feature type="domain" description="PA" evidence="2">
    <location>
        <begin position="7"/>
        <end position="54"/>
    </location>
</feature>
<evidence type="ECO:0000313" key="3">
    <source>
        <dbReference type="EMBL" id="KAJ8306671.1"/>
    </source>
</evidence>
<feature type="transmembrane region" description="Helical" evidence="1">
    <location>
        <begin position="45"/>
        <end position="66"/>
    </location>
</feature>
<dbReference type="Proteomes" id="UP001217089">
    <property type="component" value="Unassembled WGS sequence"/>
</dbReference>
<dbReference type="Gene3D" id="3.50.30.30">
    <property type="match status" value="1"/>
</dbReference>
<dbReference type="InterPro" id="IPR003137">
    <property type="entry name" value="PA_domain"/>
</dbReference>
<name>A0ABQ9ERW0_TEGGR</name>
<reference evidence="3 4" key="1">
    <citation type="submission" date="2022-12" db="EMBL/GenBank/DDBJ databases">
        <title>Chromosome-level genome of Tegillarca granosa.</title>
        <authorList>
            <person name="Kim J."/>
        </authorList>
    </citation>
    <scope>NUCLEOTIDE SEQUENCE [LARGE SCALE GENOMIC DNA]</scope>
    <source>
        <strain evidence="3">Teg-2019</strain>
        <tissue evidence="3">Adductor muscle</tissue>
    </source>
</reference>
<dbReference type="InterPro" id="IPR046450">
    <property type="entry name" value="PA_dom_sf"/>
</dbReference>
<evidence type="ECO:0000313" key="4">
    <source>
        <dbReference type="Proteomes" id="UP001217089"/>
    </source>
</evidence>
<feature type="transmembrane region" description="Helical" evidence="1">
    <location>
        <begin position="172"/>
        <end position="198"/>
    </location>
</feature>
<feature type="transmembrane region" description="Helical" evidence="1">
    <location>
        <begin position="86"/>
        <end position="108"/>
    </location>
</feature>
<dbReference type="PANTHER" id="PTHR12174:SF103">
    <property type="entry name" value="INTRAMEMBRANE PROTEASE (IMPAS) FAMILY"/>
    <property type="match status" value="1"/>
</dbReference>
<feature type="transmembrane region" description="Helical" evidence="1">
    <location>
        <begin position="219"/>
        <end position="238"/>
    </location>
</feature>
<keyword evidence="1" id="KW-1133">Transmembrane helix</keyword>
<dbReference type="InterPro" id="IPR007369">
    <property type="entry name" value="Peptidase_A22B_SPP"/>
</dbReference>
<accession>A0ABQ9ERW0</accession>
<proteinExistence type="predicted"/>
<evidence type="ECO:0000259" key="2">
    <source>
        <dbReference type="Pfam" id="PF02225"/>
    </source>
</evidence>
<sequence length="241" mass="27122">MLDLSTKLGCEEDDYKGVAINKNMVVVVARGNCSFSEKAFLAQKFGMAAVVIVVDSLVSILINNLGKDIDVLLFSPNLHDDFDPCIVVIFLIAMLCITVGGYWSGVSLQSIQKKKSAKKTKYVKSVNKDGEEESDDEEEDFEISLPYILILVFLICVMLVLLFFFYDYLVYVVITMFCIAGATGLYSCCLPLWNFIPWHTRIPSNKIPCFSSRPQIKDLILLAICCGFGAFWVMPGYYRIY</sequence>
<keyword evidence="1" id="KW-0812">Transmembrane</keyword>
<dbReference type="SUPFAM" id="SSF52025">
    <property type="entry name" value="PA domain"/>
    <property type="match status" value="1"/>
</dbReference>
<gene>
    <name evidence="3" type="ORF">KUTeg_015712</name>
</gene>
<protein>
    <recommendedName>
        <fullName evidence="2">PA domain-containing protein</fullName>
    </recommendedName>
</protein>
<dbReference type="EMBL" id="JARBDR010000811">
    <property type="protein sequence ID" value="KAJ8306671.1"/>
    <property type="molecule type" value="Genomic_DNA"/>
</dbReference>
<feature type="transmembrane region" description="Helical" evidence="1">
    <location>
        <begin position="147"/>
        <end position="166"/>
    </location>
</feature>